<dbReference type="Pfam" id="PF07690">
    <property type="entry name" value="MFS_1"/>
    <property type="match status" value="1"/>
</dbReference>
<evidence type="ECO:0000256" key="1">
    <source>
        <dbReference type="ARBA" id="ARBA00004141"/>
    </source>
</evidence>
<feature type="transmembrane region" description="Helical" evidence="5">
    <location>
        <begin position="420"/>
        <end position="442"/>
    </location>
</feature>
<dbReference type="AlphaFoldDB" id="R7YVA6"/>
<reference evidence="7" key="1">
    <citation type="submission" date="2012-06" db="EMBL/GenBank/DDBJ databases">
        <title>The genome sequence of Coniosporium apollinis CBS 100218.</title>
        <authorList>
            <consortium name="The Broad Institute Genome Sequencing Platform"/>
            <person name="Cuomo C."/>
            <person name="Gorbushina A."/>
            <person name="Noack S."/>
            <person name="Walker B."/>
            <person name="Young S.K."/>
            <person name="Zeng Q."/>
            <person name="Gargeya S."/>
            <person name="Fitzgerald M."/>
            <person name="Haas B."/>
            <person name="Abouelleil A."/>
            <person name="Alvarado L."/>
            <person name="Arachchi H.M."/>
            <person name="Berlin A.M."/>
            <person name="Chapman S.B."/>
            <person name="Goldberg J."/>
            <person name="Griggs A."/>
            <person name="Gujja S."/>
            <person name="Hansen M."/>
            <person name="Howarth C."/>
            <person name="Imamovic A."/>
            <person name="Larimer J."/>
            <person name="McCowan C."/>
            <person name="Montmayeur A."/>
            <person name="Murphy C."/>
            <person name="Neiman D."/>
            <person name="Pearson M."/>
            <person name="Priest M."/>
            <person name="Roberts A."/>
            <person name="Saif S."/>
            <person name="Shea T."/>
            <person name="Sisk P."/>
            <person name="Sykes S."/>
            <person name="Wortman J."/>
            <person name="Nusbaum C."/>
            <person name="Birren B."/>
        </authorList>
    </citation>
    <scope>NUCLEOTIDE SEQUENCE [LARGE SCALE GENOMIC DNA]</scope>
    <source>
        <strain evidence="7">CBS 100218</strain>
    </source>
</reference>
<evidence type="ECO:0000313" key="6">
    <source>
        <dbReference type="EMBL" id="EON65734.1"/>
    </source>
</evidence>
<keyword evidence="4 5" id="KW-0472">Membrane</keyword>
<name>R7YVA6_CONA1</name>
<dbReference type="InterPro" id="IPR011701">
    <property type="entry name" value="MFS"/>
</dbReference>
<keyword evidence="7" id="KW-1185">Reference proteome</keyword>
<dbReference type="eggNOG" id="ENOG502QWBF">
    <property type="taxonomic scope" value="Eukaryota"/>
</dbReference>
<keyword evidence="3 5" id="KW-1133">Transmembrane helix</keyword>
<accession>R7YVA6</accession>
<feature type="transmembrane region" description="Helical" evidence="5">
    <location>
        <begin position="332"/>
        <end position="357"/>
    </location>
</feature>
<feature type="transmembrane region" description="Helical" evidence="5">
    <location>
        <begin position="112"/>
        <end position="131"/>
    </location>
</feature>
<feature type="transmembrane region" description="Helical" evidence="5">
    <location>
        <begin position="170"/>
        <end position="189"/>
    </location>
</feature>
<dbReference type="HOGENOM" id="CLU_013756_2_1_1"/>
<dbReference type="Gene3D" id="1.20.1250.20">
    <property type="entry name" value="MFS general substrate transporter like domains"/>
    <property type="match status" value="1"/>
</dbReference>
<dbReference type="EMBL" id="JH767575">
    <property type="protein sequence ID" value="EON65734.1"/>
    <property type="molecule type" value="Genomic_DNA"/>
</dbReference>
<keyword evidence="2 5" id="KW-0812">Transmembrane</keyword>
<evidence type="ECO:0008006" key="8">
    <source>
        <dbReference type="Google" id="ProtNLM"/>
    </source>
</evidence>
<evidence type="ECO:0000256" key="2">
    <source>
        <dbReference type="ARBA" id="ARBA00022692"/>
    </source>
</evidence>
<dbReference type="PANTHER" id="PTHR23507:SF1">
    <property type="entry name" value="FI18259P1-RELATED"/>
    <property type="match status" value="1"/>
</dbReference>
<proteinExistence type="predicted"/>
<organism evidence="6 7">
    <name type="scientific">Coniosporium apollinis (strain CBS 100218)</name>
    <name type="common">Rock-inhabiting black yeast</name>
    <dbReference type="NCBI Taxonomy" id="1168221"/>
    <lineage>
        <taxon>Eukaryota</taxon>
        <taxon>Fungi</taxon>
        <taxon>Dikarya</taxon>
        <taxon>Ascomycota</taxon>
        <taxon>Pezizomycotina</taxon>
        <taxon>Dothideomycetes</taxon>
        <taxon>Dothideomycetes incertae sedis</taxon>
        <taxon>Coniosporium</taxon>
    </lineage>
</organism>
<feature type="transmembrane region" description="Helical" evidence="5">
    <location>
        <begin position="78"/>
        <end position="100"/>
    </location>
</feature>
<gene>
    <name evidence="6" type="ORF">W97_04973</name>
</gene>
<feature type="transmembrane region" description="Helical" evidence="5">
    <location>
        <begin position="249"/>
        <end position="274"/>
    </location>
</feature>
<feature type="transmembrane region" description="Helical" evidence="5">
    <location>
        <begin position="294"/>
        <end position="312"/>
    </location>
</feature>
<feature type="transmembrane region" description="Helical" evidence="5">
    <location>
        <begin position="143"/>
        <end position="164"/>
    </location>
</feature>
<dbReference type="GO" id="GO:0022857">
    <property type="term" value="F:transmembrane transporter activity"/>
    <property type="evidence" value="ECO:0007669"/>
    <property type="project" value="InterPro"/>
</dbReference>
<dbReference type="InterPro" id="IPR036259">
    <property type="entry name" value="MFS_trans_sf"/>
</dbReference>
<protein>
    <recommendedName>
        <fullName evidence="8">Major facilitator superfamily (MFS) profile domain-containing protein</fullName>
    </recommendedName>
</protein>
<dbReference type="RefSeq" id="XP_007781051.1">
    <property type="nucleotide sequence ID" value="XM_007782861.1"/>
</dbReference>
<dbReference type="OrthoDB" id="194139at2759"/>
<dbReference type="PANTHER" id="PTHR23507">
    <property type="entry name" value="ZGC:174356"/>
    <property type="match status" value="1"/>
</dbReference>
<dbReference type="GeneID" id="19902284"/>
<dbReference type="OMA" id="CTFEPIL"/>
<sequence length="461" mass="49947">MDANASLLESTICLHFYEETNPSLIPPNQEVPEALCKEDDIQDRLAMLMGWQALFNSAPGILLAVPFGSLADSTGRRWVLSLSLVGLTLSNVWILFVLAADLPIKLTWTSSAFLFLGGGAQVATVMIYTIISDVIPSERRTTSYFYLSGCILLTALGAPALSSVLMAHDVWLALFVGLIVQASGIPFALTLPETLYMKPGAKPALEGITAERPDSSNEDVDAPVAKRSLFLQREWHKARHALHILHQDASLTLVILSFLVFRLGAQSMNLLLLYVSKRFRWPLSKATLLQTLEAGITLVLLLVVLPFATRVMQKRFSFTPAKADLYLSRSSIVLMTSGFLVIAVSPTVATLIAGLILETFGTGYLSAIRSVATAMIGGDASHDIGRLYAVIAIMDGIGSLVAGPLFSLMFRWGLKLGGGWLGLPFLLTTALFLLITAAIFAVRLQEDEHEEGGLDEHASTD</sequence>
<evidence type="ECO:0000256" key="4">
    <source>
        <dbReference type="ARBA" id="ARBA00023136"/>
    </source>
</evidence>
<evidence type="ECO:0000256" key="5">
    <source>
        <dbReference type="SAM" id="Phobius"/>
    </source>
</evidence>
<evidence type="ECO:0000313" key="7">
    <source>
        <dbReference type="Proteomes" id="UP000016924"/>
    </source>
</evidence>
<comment type="subcellular location">
    <subcellularLocation>
        <location evidence="1">Membrane</location>
        <topology evidence="1">Multi-pass membrane protein</topology>
    </subcellularLocation>
</comment>
<dbReference type="SUPFAM" id="SSF103473">
    <property type="entry name" value="MFS general substrate transporter"/>
    <property type="match status" value="1"/>
</dbReference>
<dbReference type="GO" id="GO:0016020">
    <property type="term" value="C:membrane"/>
    <property type="evidence" value="ECO:0007669"/>
    <property type="project" value="UniProtKB-SubCell"/>
</dbReference>
<feature type="transmembrane region" description="Helical" evidence="5">
    <location>
        <begin position="387"/>
        <end position="408"/>
    </location>
</feature>
<evidence type="ECO:0000256" key="3">
    <source>
        <dbReference type="ARBA" id="ARBA00022989"/>
    </source>
</evidence>
<feature type="transmembrane region" description="Helical" evidence="5">
    <location>
        <begin position="53"/>
        <end position="71"/>
    </location>
</feature>
<dbReference type="Proteomes" id="UP000016924">
    <property type="component" value="Unassembled WGS sequence"/>
</dbReference>